<keyword evidence="1" id="KW-1185">Reference proteome</keyword>
<dbReference type="WBParaSite" id="ALUE_0000987801-mRNA-1">
    <property type="protein sequence ID" value="ALUE_0000987801-mRNA-1"/>
    <property type="gene ID" value="ALUE_0000987801"/>
</dbReference>
<evidence type="ECO:0000313" key="1">
    <source>
        <dbReference type="Proteomes" id="UP000036681"/>
    </source>
</evidence>
<reference evidence="2" key="1">
    <citation type="submission" date="2017-02" db="UniProtKB">
        <authorList>
            <consortium name="WormBaseParasite"/>
        </authorList>
    </citation>
    <scope>IDENTIFICATION</scope>
</reference>
<protein>
    <submittedName>
        <fullName evidence="2">Secreted protein</fullName>
    </submittedName>
</protein>
<accession>A0A0M3I0Z3</accession>
<sequence length="70" mass="7762">MLGFIVSSWLLSGRLKVSGRLKANRILDSVLSNHFAQHLHRSESGGVNLDHPLSKTMANRLIGIRSDYCS</sequence>
<dbReference type="AlphaFoldDB" id="A0A0M3I0Z3"/>
<name>A0A0M3I0Z3_ASCLU</name>
<organism evidence="1 2">
    <name type="scientific">Ascaris lumbricoides</name>
    <name type="common">Giant roundworm</name>
    <dbReference type="NCBI Taxonomy" id="6252"/>
    <lineage>
        <taxon>Eukaryota</taxon>
        <taxon>Metazoa</taxon>
        <taxon>Ecdysozoa</taxon>
        <taxon>Nematoda</taxon>
        <taxon>Chromadorea</taxon>
        <taxon>Rhabditida</taxon>
        <taxon>Spirurina</taxon>
        <taxon>Ascaridomorpha</taxon>
        <taxon>Ascaridoidea</taxon>
        <taxon>Ascarididae</taxon>
        <taxon>Ascaris</taxon>
    </lineage>
</organism>
<evidence type="ECO:0000313" key="2">
    <source>
        <dbReference type="WBParaSite" id="ALUE_0000987801-mRNA-1"/>
    </source>
</evidence>
<proteinExistence type="predicted"/>
<dbReference type="Proteomes" id="UP000036681">
    <property type="component" value="Unplaced"/>
</dbReference>